<dbReference type="EMBL" id="MGFT01000034">
    <property type="protein sequence ID" value="OGM10875.1"/>
    <property type="molecule type" value="Genomic_DNA"/>
</dbReference>
<comment type="caution">
    <text evidence="1">The sequence shown here is derived from an EMBL/GenBank/DDBJ whole genome shotgun (WGS) entry which is preliminary data.</text>
</comment>
<gene>
    <name evidence="1" type="ORF">A2W13_00295</name>
</gene>
<dbReference type="AlphaFoldDB" id="A0A1F7X984"/>
<name>A0A1F7X984_9BACT</name>
<evidence type="ECO:0008006" key="3">
    <source>
        <dbReference type="Google" id="ProtNLM"/>
    </source>
</evidence>
<protein>
    <recommendedName>
        <fullName evidence="3">Transglutaminase-like domain-containing protein</fullName>
    </recommendedName>
</protein>
<evidence type="ECO:0000313" key="1">
    <source>
        <dbReference type="EMBL" id="OGM10875.1"/>
    </source>
</evidence>
<sequence>MEDKIEWDKTVLVQERLKNNSFYEESSPEGRYGMWQGRPIIGRDSLINGGVYLGGGEREAIVVDDKKQPELTSIYQELLRRREAKEKHGEPFKFGVLKEVFDITREKLPYNQTVVYDLTENLLPDQKIALSVFIKNRGGECRHQALLAAYLLEKLRIDNYVNGKVSVDRNYVEGMGGHAWVRYINSANDVYIIDPAQNFIGKIEDTGSDQWFYERPSSFTQKIKRFFIK</sequence>
<reference evidence="1 2" key="1">
    <citation type="journal article" date="2016" name="Nat. Commun.">
        <title>Thousands of microbial genomes shed light on interconnected biogeochemical processes in an aquifer system.</title>
        <authorList>
            <person name="Anantharaman K."/>
            <person name="Brown C.T."/>
            <person name="Hug L.A."/>
            <person name="Sharon I."/>
            <person name="Castelle C.J."/>
            <person name="Probst A.J."/>
            <person name="Thomas B.C."/>
            <person name="Singh A."/>
            <person name="Wilkins M.J."/>
            <person name="Karaoz U."/>
            <person name="Brodie E.L."/>
            <person name="Williams K.H."/>
            <person name="Hubbard S.S."/>
            <person name="Banfield J.F."/>
        </authorList>
    </citation>
    <scope>NUCLEOTIDE SEQUENCE [LARGE SCALE GENOMIC DNA]</scope>
</reference>
<organism evidence="1 2">
    <name type="scientific">Candidatus Woesebacteria bacterium RBG_16_36_11</name>
    <dbReference type="NCBI Taxonomy" id="1802481"/>
    <lineage>
        <taxon>Bacteria</taxon>
        <taxon>Candidatus Woeseibacteriota</taxon>
    </lineage>
</organism>
<dbReference type="Proteomes" id="UP000178533">
    <property type="component" value="Unassembled WGS sequence"/>
</dbReference>
<evidence type="ECO:0000313" key="2">
    <source>
        <dbReference type="Proteomes" id="UP000178533"/>
    </source>
</evidence>
<accession>A0A1F7X984</accession>
<proteinExistence type="predicted"/>